<reference evidence="2" key="1">
    <citation type="submission" date="2020-08" db="EMBL/GenBank/DDBJ databases">
        <title>Genome sequencing and assembly of the red palm weevil Rhynchophorus ferrugineus.</title>
        <authorList>
            <person name="Dias G.B."/>
            <person name="Bergman C.M."/>
            <person name="Manee M."/>
        </authorList>
    </citation>
    <scope>NUCLEOTIDE SEQUENCE</scope>
    <source>
        <strain evidence="2">AA-2017</strain>
        <tissue evidence="2">Whole larva</tissue>
    </source>
</reference>
<accession>A0A834I0Y5</accession>
<name>A0A834I0Y5_RHYFE</name>
<protein>
    <submittedName>
        <fullName evidence="2">Uncharacterized protein</fullName>
    </submittedName>
</protein>
<evidence type="ECO:0000313" key="2">
    <source>
        <dbReference type="EMBL" id="KAF7268855.1"/>
    </source>
</evidence>
<dbReference type="Proteomes" id="UP000625711">
    <property type="component" value="Unassembled WGS sequence"/>
</dbReference>
<evidence type="ECO:0000256" key="1">
    <source>
        <dbReference type="SAM" id="MobiDB-lite"/>
    </source>
</evidence>
<comment type="caution">
    <text evidence="2">The sequence shown here is derived from an EMBL/GenBank/DDBJ whole genome shotgun (WGS) entry which is preliminary data.</text>
</comment>
<feature type="region of interest" description="Disordered" evidence="1">
    <location>
        <begin position="1"/>
        <end position="59"/>
    </location>
</feature>
<feature type="compositionally biased region" description="Basic and acidic residues" evidence="1">
    <location>
        <begin position="29"/>
        <end position="47"/>
    </location>
</feature>
<proteinExistence type="predicted"/>
<feature type="compositionally biased region" description="Polar residues" evidence="1">
    <location>
        <begin position="49"/>
        <end position="59"/>
    </location>
</feature>
<evidence type="ECO:0000313" key="3">
    <source>
        <dbReference type="Proteomes" id="UP000625711"/>
    </source>
</evidence>
<dbReference type="AlphaFoldDB" id="A0A834I0Y5"/>
<sequence length="255" mass="28485">MNSGKTKDGTVAEVAELPRDQFPSILNANERRRDADERVREEEELRGLQENQQMEGRQPADQDTSWCYYRNWGQAGLSQVRRRSMNAMDRKTLGDASIVTLEDAGLRIRRDSRETTRYINDRGPSVSHDRGGVHPIVYRSRDSPTDQSTPASGILRASSSYKIPALGCSIGRTLELISGGGTLGRSINNKPTPMWEQHTDHPRGCYSREPYQSTFKGSSSSPVRRGVTNLVHNLSKSQTFHGQHVETANQEETAG</sequence>
<keyword evidence="3" id="KW-1185">Reference proteome</keyword>
<feature type="compositionally biased region" description="Basic and acidic residues" evidence="1">
    <location>
        <begin position="1"/>
        <end position="10"/>
    </location>
</feature>
<organism evidence="2 3">
    <name type="scientific">Rhynchophorus ferrugineus</name>
    <name type="common">Red palm weevil</name>
    <name type="synonym">Curculio ferrugineus</name>
    <dbReference type="NCBI Taxonomy" id="354439"/>
    <lineage>
        <taxon>Eukaryota</taxon>
        <taxon>Metazoa</taxon>
        <taxon>Ecdysozoa</taxon>
        <taxon>Arthropoda</taxon>
        <taxon>Hexapoda</taxon>
        <taxon>Insecta</taxon>
        <taxon>Pterygota</taxon>
        <taxon>Neoptera</taxon>
        <taxon>Endopterygota</taxon>
        <taxon>Coleoptera</taxon>
        <taxon>Polyphaga</taxon>
        <taxon>Cucujiformia</taxon>
        <taxon>Curculionidae</taxon>
        <taxon>Dryophthorinae</taxon>
        <taxon>Rhynchophorus</taxon>
    </lineage>
</organism>
<gene>
    <name evidence="2" type="ORF">GWI33_018052</name>
</gene>
<dbReference type="EMBL" id="JAACXV010014298">
    <property type="protein sequence ID" value="KAF7268855.1"/>
    <property type="molecule type" value="Genomic_DNA"/>
</dbReference>